<name>A0A0E9SSB7_ANGAN</name>
<proteinExistence type="predicted"/>
<reference evidence="1" key="2">
    <citation type="journal article" date="2015" name="Fish Shellfish Immunol.">
        <title>Early steps in the European eel (Anguilla anguilla)-Vibrio vulnificus interaction in the gills: Role of the RtxA13 toxin.</title>
        <authorList>
            <person name="Callol A."/>
            <person name="Pajuelo D."/>
            <person name="Ebbesson L."/>
            <person name="Teles M."/>
            <person name="MacKenzie S."/>
            <person name="Amaro C."/>
        </authorList>
    </citation>
    <scope>NUCLEOTIDE SEQUENCE</scope>
</reference>
<evidence type="ECO:0000313" key="1">
    <source>
        <dbReference type="EMBL" id="JAH44216.1"/>
    </source>
</evidence>
<dbReference type="EMBL" id="GBXM01064361">
    <property type="protein sequence ID" value="JAH44216.1"/>
    <property type="molecule type" value="Transcribed_RNA"/>
</dbReference>
<sequence>MIKLNFHFQLLHFSAIKTFSSKDQHLQSHICHMLICWLIKETSIKI</sequence>
<dbReference type="AlphaFoldDB" id="A0A0E9SSB7"/>
<organism evidence="1">
    <name type="scientific">Anguilla anguilla</name>
    <name type="common">European freshwater eel</name>
    <name type="synonym">Muraena anguilla</name>
    <dbReference type="NCBI Taxonomy" id="7936"/>
    <lineage>
        <taxon>Eukaryota</taxon>
        <taxon>Metazoa</taxon>
        <taxon>Chordata</taxon>
        <taxon>Craniata</taxon>
        <taxon>Vertebrata</taxon>
        <taxon>Euteleostomi</taxon>
        <taxon>Actinopterygii</taxon>
        <taxon>Neopterygii</taxon>
        <taxon>Teleostei</taxon>
        <taxon>Anguilliformes</taxon>
        <taxon>Anguillidae</taxon>
        <taxon>Anguilla</taxon>
    </lineage>
</organism>
<accession>A0A0E9SSB7</accession>
<reference evidence="1" key="1">
    <citation type="submission" date="2014-11" db="EMBL/GenBank/DDBJ databases">
        <authorList>
            <person name="Amaro Gonzalez C."/>
        </authorList>
    </citation>
    <scope>NUCLEOTIDE SEQUENCE</scope>
</reference>
<protein>
    <submittedName>
        <fullName evidence="1">Uncharacterized protein</fullName>
    </submittedName>
</protein>